<comment type="similarity">
    <text evidence="1 5">Belongs to the FMO family.</text>
</comment>
<keyword evidence="5" id="KW-0503">Monooxygenase</keyword>
<dbReference type="EMBL" id="SDRB02004131">
    <property type="protein sequence ID" value="THG16309.1"/>
    <property type="molecule type" value="Genomic_DNA"/>
</dbReference>
<evidence type="ECO:0000313" key="7">
    <source>
        <dbReference type="Proteomes" id="UP000306102"/>
    </source>
</evidence>
<keyword evidence="4 5" id="KW-0560">Oxidoreductase</keyword>
<evidence type="ECO:0000313" key="6">
    <source>
        <dbReference type="EMBL" id="THG16309.1"/>
    </source>
</evidence>
<evidence type="ECO:0000256" key="2">
    <source>
        <dbReference type="ARBA" id="ARBA00022630"/>
    </source>
</evidence>
<evidence type="ECO:0000256" key="5">
    <source>
        <dbReference type="RuleBase" id="RU361177"/>
    </source>
</evidence>
<dbReference type="GO" id="GO:0050661">
    <property type="term" value="F:NADP binding"/>
    <property type="evidence" value="ECO:0007669"/>
    <property type="project" value="InterPro"/>
</dbReference>
<accession>A0A4S4EIH3</accession>
<keyword evidence="3 5" id="KW-0274">FAD</keyword>
<comment type="caution">
    <text evidence="6">The sequence shown here is derived from an EMBL/GenBank/DDBJ whole genome shotgun (WGS) entry which is preliminary data.</text>
</comment>
<dbReference type="AlphaFoldDB" id="A0A4S4EIH3"/>
<name>A0A4S4EIH3_CAMSN</name>
<dbReference type="Pfam" id="PF00743">
    <property type="entry name" value="FMO-like"/>
    <property type="match status" value="1"/>
</dbReference>
<dbReference type="InterPro" id="IPR050346">
    <property type="entry name" value="FMO-like"/>
</dbReference>
<organism evidence="6 7">
    <name type="scientific">Camellia sinensis var. sinensis</name>
    <name type="common">China tea</name>
    <dbReference type="NCBI Taxonomy" id="542762"/>
    <lineage>
        <taxon>Eukaryota</taxon>
        <taxon>Viridiplantae</taxon>
        <taxon>Streptophyta</taxon>
        <taxon>Embryophyta</taxon>
        <taxon>Tracheophyta</taxon>
        <taxon>Spermatophyta</taxon>
        <taxon>Magnoliopsida</taxon>
        <taxon>eudicotyledons</taxon>
        <taxon>Gunneridae</taxon>
        <taxon>Pentapetalae</taxon>
        <taxon>asterids</taxon>
        <taxon>Ericales</taxon>
        <taxon>Theaceae</taxon>
        <taxon>Camellia</taxon>
    </lineage>
</organism>
<dbReference type="InterPro" id="IPR036188">
    <property type="entry name" value="FAD/NAD-bd_sf"/>
</dbReference>
<dbReference type="PANTHER" id="PTHR23023">
    <property type="entry name" value="DIMETHYLANILINE MONOOXYGENASE"/>
    <property type="match status" value="1"/>
</dbReference>
<keyword evidence="7" id="KW-1185">Reference proteome</keyword>
<keyword evidence="2 5" id="KW-0285">Flavoprotein</keyword>
<dbReference type="InterPro" id="IPR020946">
    <property type="entry name" value="Flavin_mOase-like"/>
</dbReference>
<proteinExistence type="inferred from homology"/>
<evidence type="ECO:0000256" key="1">
    <source>
        <dbReference type="ARBA" id="ARBA00009183"/>
    </source>
</evidence>
<dbReference type="SMR" id="A0A4S4EIH3"/>
<protein>
    <recommendedName>
        <fullName evidence="5">Flavin-containing monooxygenase</fullName>
        <ecNumber evidence="5">1.-.-.-</ecNumber>
    </recommendedName>
</protein>
<dbReference type="Gene3D" id="3.50.50.60">
    <property type="entry name" value="FAD/NAD(P)-binding domain"/>
    <property type="match status" value="1"/>
</dbReference>
<comment type="cofactor">
    <cofactor evidence="5">
        <name>FAD</name>
        <dbReference type="ChEBI" id="CHEBI:57692"/>
    </cofactor>
</comment>
<gene>
    <name evidence="6" type="ORF">TEA_022573</name>
</gene>
<dbReference type="GO" id="GO:0004499">
    <property type="term" value="F:N,N-dimethylaniline monooxygenase activity"/>
    <property type="evidence" value="ECO:0007669"/>
    <property type="project" value="InterPro"/>
</dbReference>
<evidence type="ECO:0000256" key="4">
    <source>
        <dbReference type="ARBA" id="ARBA00023002"/>
    </source>
</evidence>
<dbReference type="SUPFAM" id="SSF51905">
    <property type="entry name" value="FAD/NAD(P)-binding domain"/>
    <property type="match status" value="1"/>
</dbReference>
<evidence type="ECO:0000256" key="3">
    <source>
        <dbReference type="ARBA" id="ARBA00022827"/>
    </source>
</evidence>
<sequence>MDMEKNQSKHVCVVGAGPSGLVAARELKREGHNVVVFEQNHDVGGQWLYNPNVENEDPLGRDNTLEVHSSVYASLRLFTPREVMGYTDFPFVVKEGGDRDTRRFPGHKELFFYLKDFCEWFGLREMIRLNTKVEFVGMLDCNEFGKDLRWVVRSKAKQSEKVVEEVFDAVVVATGHYSKPWLPTIEGMDAWKGKQMHSHVTSTEFLSRFAMR</sequence>
<dbReference type="FunFam" id="3.50.50.60:FF:000973">
    <property type="entry name" value="Flavin-containing monooxygenase"/>
    <property type="match status" value="1"/>
</dbReference>
<dbReference type="GO" id="GO:0050660">
    <property type="term" value="F:flavin adenine dinucleotide binding"/>
    <property type="evidence" value="ECO:0007669"/>
    <property type="project" value="InterPro"/>
</dbReference>
<dbReference type="STRING" id="542762.A0A4S4EIH3"/>
<dbReference type="PRINTS" id="PR00419">
    <property type="entry name" value="ADXRDTASE"/>
</dbReference>
<dbReference type="EC" id="1.-.-.-" evidence="5"/>
<dbReference type="Proteomes" id="UP000306102">
    <property type="component" value="Unassembled WGS sequence"/>
</dbReference>
<reference evidence="6 7" key="1">
    <citation type="journal article" date="2018" name="Proc. Natl. Acad. Sci. U.S.A.">
        <title>Draft genome sequence of Camellia sinensis var. sinensis provides insights into the evolution of the tea genome and tea quality.</title>
        <authorList>
            <person name="Wei C."/>
            <person name="Yang H."/>
            <person name="Wang S."/>
            <person name="Zhao J."/>
            <person name="Liu C."/>
            <person name="Gao L."/>
            <person name="Xia E."/>
            <person name="Lu Y."/>
            <person name="Tai Y."/>
            <person name="She G."/>
            <person name="Sun J."/>
            <person name="Cao H."/>
            <person name="Tong W."/>
            <person name="Gao Q."/>
            <person name="Li Y."/>
            <person name="Deng W."/>
            <person name="Jiang X."/>
            <person name="Wang W."/>
            <person name="Chen Q."/>
            <person name="Zhang S."/>
            <person name="Li H."/>
            <person name="Wu J."/>
            <person name="Wang P."/>
            <person name="Li P."/>
            <person name="Shi C."/>
            <person name="Zheng F."/>
            <person name="Jian J."/>
            <person name="Huang B."/>
            <person name="Shan D."/>
            <person name="Shi M."/>
            <person name="Fang C."/>
            <person name="Yue Y."/>
            <person name="Li F."/>
            <person name="Li D."/>
            <person name="Wei S."/>
            <person name="Han B."/>
            <person name="Jiang C."/>
            <person name="Yin Y."/>
            <person name="Xia T."/>
            <person name="Zhang Z."/>
            <person name="Bennetzen J.L."/>
            <person name="Zhao S."/>
            <person name="Wan X."/>
        </authorList>
    </citation>
    <scope>NUCLEOTIDE SEQUENCE [LARGE SCALE GENOMIC DNA]</scope>
    <source>
        <strain evidence="7">cv. Shuchazao</strain>
        <tissue evidence="6">Leaf</tissue>
    </source>
</reference>